<protein>
    <submittedName>
        <fullName evidence="1">Uncharacterized protein</fullName>
    </submittedName>
</protein>
<evidence type="ECO:0000313" key="1">
    <source>
        <dbReference type="EMBL" id="CDN31548.1"/>
    </source>
</evidence>
<dbReference type="AlphaFoldDB" id="A0A060RCK5"/>
<evidence type="ECO:0000313" key="2">
    <source>
        <dbReference type="Proteomes" id="UP000027616"/>
    </source>
</evidence>
<name>A0A060RCK5_9BACT</name>
<dbReference type="KEGG" id="rbc:BN938_1461"/>
<organism evidence="1 2">
    <name type="scientific">Mucinivorans hirudinis</name>
    <dbReference type="NCBI Taxonomy" id="1433126"/>
    <lineage>
        <taxon>Bacteria</taxon>
        <taxon>Pseudomonadati</taxon>
        <taxon>Bacteroidota</taxon>
        <taxon>Bacteroidia</taxon>
        <taxon>Bacteroidales</taxon>
        <taxon>Rikenellaceae</taxon>
        <taxon>Mucinivorans</taxon>
    </lineage>
</organism>
<gene>
    <name evidence="1" type="ORF">BN938_1461</name>
</gene>
<keyword evidence="2" id="KW-1185">Reference proteome</keyword>
<accession>A0A060RCK5</accession>
<sequence length="46" mass="5426">MPAALIWVTRSSVIFSKYILPFTEQLQSINKRLIKMLFFIVLRKIA</sequence>
<proteinExistence type="predicted"/>
<reference evidence="1 2" key="1">
    <citation type="journal article" date="2015" name="Genome Announc.">
        <title>Complete Genome Sequence of the Novel Leech Symbiont Mucinivorans hirudinis M3T.</title>
        <authorList>
            <person name="Nelson M.C."/>
            <person name="Bomar L."/>
            <person name="Graf J."/>
        </authorList>
    </citation>
    <scope>NUCLEOTIDE SEQUENCE [LARGE SCALE GENOMIC DNA]</scope>
    <source>
        <strain evidence="2">M3</strain>
    </source>
</reference>
<dbReference type="Proteomes" id="UP000027616">
    <property type="component" value="Chromosome I"/>
</dbReference>
<dbReference type="EMBL" id="HG934468">
    <property type="protein sequence ID" value="CDN31548.1"/>
    <property type="molecule type" value="Genomic_DNA"/>
</dbReference>
<dbReference type="HOGENOM" id="CLU_3185968_0_0_10"/>